<evidence type="ECO:0008006" key="7">
    <source>
        <dbReference type="Google" id="ProtNLM"/>
    </source>
</evidence>
<feature type="compositionally biased region" description="Low complexity" evidence="3">
    <location>
        <begin position="351"/>
        <end position="367"/>
    </location>
</feature>
<feature type="compositionally biased region" description="Gly residues" evidence="3">
    <location>
        <begin position="338"/>
        <end position="350"/>
    </location>
</feature>
<evidence type="ECO:0000256" key="3">
    <source>
        <dbReference type="SAM" id="MobiDB-lite"/>
    </source>
</evidence>
<keyword evidence="1" id="KW-0677">Repeat</keyword>
<keyword evidence="4" id="KW-1133">Transmembrane helix</keyword>
<name>E3M6K1_CAERE</name>
<dbReference type="InParanoid" id="E3M6K1"/>
<feature type="compositionally biased region" description="Gly residues" evidence="3">
    <location>
        <begin position="368"/>
        <end position="377"/>
    </location>
</feature>
<evidence type="ECO:0000256" key="4">
    <source>
        <dbReference type="SAM" id="Phobius"/>
    </source>
</evidence>
<protein>
    <recommendedName>
        <fullName evidence="7">Nematode cuticle collagen N-terminal domain-containing protein</fullName>
    </recommendedName>
</protein>
<feature type="compositionally biased region" description="Low complexity" evidence="3">
    <location>
        <begin position="378"/>
        <end position="392"/>
    </location>
</feature>
<reference evidence="5" key="1">
    <citation type="submission" date="2007-07" db="EMBL/GenBank/DDBJ databases">
        <title>PCAP assembly of the Caenorhabditis remanei genome.</title>
        <authorList>
            <consortium name="The Caenorhabditis remanei Sequencing Consortium"/>
            <person name="Wilson R.K."/>
        </authorList>
    </citation>
    <scope>NUCLEOTIDE SEQUENCE [LARGE SCALE GENOMIC DNA]</scope>
    <source>
        <strain evidence="5">PB4641</strain>
    </source>
</reference>
<dbReference type="Proteomes" id="UP000008281">
    <property type="component" value="Unassembled WGS sequence"/>
</dbReference>
<keyword evidence="2" id="KW-1015">Disulfide bond</keyword>
<dbReference type="STRING" id="31234.E3M6K1"/>
<dbReference type="InterPro" id="IPR008160">
    <property type="entry name" value="Collagen"/>
</dbReference>
<proteinExistence type="predicted"/>
<accession>E3M6K1</accession>
<dbReference type="PANTHER" id="PTHR24637">
    <property type="entry name" value="COLLAGEN"/>
    <property type="match status" value="1"/>
</dbReference>
<evidence type="ECO:0000313" key="6">
    <source>
        <dbReference type="Proteomes" id="UP000008281"/>
    </source>
</evidence>
<dbReference type="PANTHER" id="PTHR24637:SF414">
    <property type="entry name" value="PROTEIN CBR-COL-115"/>
    <property type="match status" value="1"/>
</dbReference>
<dbReference type="FunCoup" id="E3M6K1">
    <property type="interactions" value="1763"/>
</dbReference>
<dbReference type="AlphaFoldDB" id="E3M6K1"/>
<dbReference type="EMBL" id="DS268426">
    <property type="protein sequence ID" value="EFO93049.1"/>
    <property type="molecule type" value="Genomic_DNA"/>
</dbReference>
<evidence type="ECO:0000256" key="2">
    <source>
        <dbReference type="ARBA" id="ARBA00023157"/>
    </source>
</evidence>
<evidence type="ECO:0000313" key="5">
    <source>
        <dbReference type="EMBL" id="EFO93049.1"/>
    </source>
</evidence>
<feature type="region of interest" description="Disordered" evidence="3">
    <location>
        <begin position="214"/>
        <end position="403"/>
    </location>
</feature>
<feature type="compositionally biased region" description="Pro residues" evidence="3">
    <location>
        <begin position="303"/>
        <end position="315"/>
    </location>
</feature>
<feature type="transmembrane region" description="Helical" evidence="4">
    <location>
        <begin position="20"/>
        <end position="41"/>
    </location>
</feature>
<gene>
    <name evidence="5" type="ORF">CRE_09968</name>
</gene>
<dbReference type="Pfam" id="PF01391">
    <property type="entry name" value="Collagen"/>
    <property type="match status" value="2"/>
</dbReference>
<organism evidence="6">
    <name type="scientific">Caenorhabditis remanei</name>
    <name type="common">Caenorhabditis vulgaris</name>
    <dbReference type="NCBI Taxonomy" id="31234"/>
    <lineage>
        <taxon>Eukaryota</taxon>
        <taxon>Metazoa</taxon>
        <taxon>Ecdysozoa</taxon>
        <taxon>Nematoda</taxon>
        <taxon>Chromadorea</taxon>
        <taxon>Rhabditida</taxon>
        <taxon>Rhabditina</taxon>
        <taxon>Rhabditomorpha</taxon>
        <taxon>Rhabditoidea</taxon>
        <taxon>Rhabditidae</taxon>
        <taxon>Peloderinae</taxon>
        <taxon>Caenorhabditis</taxon>
    </lineage>
</organism>
<keyword evidence="4" id="KW-0472">Membrane</keyword>
<dbReference type="eggNOG" id="KOG3544">
    <property type="taxonomic scope" value="Eukaryota"/>
</dbReference>
<dbReference type="OMA" id="YASRPVF"/>
<keyword evidence="6" id="KW-1185">Reference proteome</keyword>
<sequence length="419" mass="42920">MKGNEQELIQLARRMRQLAVFSSSVAVFVAVLSVFALPVLISSTLQAVTSVDDNLARCTADAFKMYKAIDEIEIQLIQSFNKSSSQRSKRGGGYVNSYSGQYSGQNYDSIGQPAANGQYRFFPEVRFGIRIYCNKVFFVIEAIRARRPTLYSLQQDYNGGVGGQGGCGASPQGYQTRPTFVGRKNSLLIHIHKLIISAQTGSILRDGQSGFNGGGGCIPRYGPPGPPGASGNPGRDGNDGEAGSNGGQGRDGVADIDREPCQVCAPAQQGYPGPPGPKGRPGEQGPPGLDGNTIDGEDGSPGLPGPPGPPGPPGLPGLLGEHGESNEEEVAGPPGPPGVKGGQGGVGSRGTEGNPGPKGPPGQQGNPGAPGIGGRPGLQGRPGAPGAPGSPASCDHCAPPVLEPGYQVDVKKTIKRASP</sequence>
<dbReference type="HOGENOM" id="CLU_001074_4_2_1"/>
<evidence type="ECO:0000256" key="1">
    <source>
        <dbReference type="ARBA" id="ARBA00022737"/>
    </source>
</evidence>
<dbReference type="OrthoDB" id="8939548at2759"/>
<keyword evidence="4" id="KW-0812">Transmembrane</keyword>